<evidence type="ECO:0000256" key="3">
    <source>
        <dbReference type="ARBA" id="ARBA00022741"/>
    </source>
</evidence>
<evidence type="ECO:0000313" key="7">
    <source>
        <dbReference type="EMBL" id="MBC8610941.1"/>
    </source>
</evidence>
<protein>
    <submittedName>
        <fullName evidence="7">Carbohydrate kinase</fullName>
    </submittedName>
</protein>
<name>A0A8J6P148_9FIRM</name>
<dbReference type="GO" id="GO:0005524">
    <property type="term" value="F:ATP binding"/>
    <property type="evidence" value="ECO:0007669"/>
    <property type="project" value="UniProtKB-KW"/>
</dbReference>
<keyword evidence="5" id="KW-0067">ATP-binding</keyword>
<sequence length="318" mass="35036">MFDVVAMGELLIDFTPYGQSEQGNEVLEANPGGAPCNVLAMLNRLGRKVAFLGKVGYDSFGTLLRKTITDIGIDSTGLVTDPKVHTTLAFVHLDEHGDRNFSFCRNPGADMMLNKEELNLNILKNAKIFHFGTLSMTSELIRETTKAAIAIAKEHGAVISFDPNLRPPLWDCLDTAKEMIWYGISQCNILKISEDELQFITGIEDLDLAAKKVQEENPNVKVMFVTLGKDGSSFYYQGQKGFRETFREVKTIDTTGAGDTFCGCMLHYLLDKDLEQLTYDGLMEAIAFGNAASSLVTTKKGAIKSMPSEEEVHALINA</sequence>
<dbReference type="InterPro" id="IPR029056">
    <property type="entry name" value="Ribokinase-like"/>
</dbReference>
<comment type="similarity">
    <text evidence="1">Belongs to the carbohydrate kinase PfkB family.</text>
</comment>
<keyword evidence="2" id="KW-0808">Transferase</keyword>
<dbReference type="RefSeq" id="WP_093989119.1">
    <property type="nucleotide sequence ID" value="NZ_FYDD01000004.1"/>
</dbReference>
<feature type="domain" description="Carbohydrate kinase PfkB" evidence="6">
    <location>
        <begin position="2"/>
        <end position="308"/>
    </location>
</feature>
<dbReference type="EMBL" id="JACRTL010000003">
    <property type="protein sequence ID" value="MBC8610941.1"/>
    <property type="molecule type" value="Genomic_DNA"/>
</dbReference>
<keyword evidence="8" id="KW-1185">Reference proteome</keyword>
<reference evidence="7" key="1">
    <citation type="submission" date="2020-08" db="EMBL/GenBank/DDBJ databases">
        <title>Genome public.</title>
        <authorList>
            <person name="Liu C."/>
            <person name="Sun Q."/>
        </authorList>
    </citation>
    <scope>NUCLEOTIDE SEQUENCE</scope>
    <source>
        <strain evidence="7">NSJ-15</strain>
    </source>
</reference>
<dbReference type="PANTHER" id="PTHR43085:SF1">
    <property type="entry name" value="PSEUDOURIDINE KINASE-RELATED"/>
    <property type="match status" value="1"/>
</dbReference>
<evidence type="ECO:0000259" key="6">
    <source>
        <dbReference type="Pfam" id="PF00294"/>
    </source>
</evidence>
<comment type="caution">
    <text evidence="7">The sequence shown here is derived from an EMBL/GenBank/DDBJ whole genome shotgun (WGS) entry which is preliminary data.</text>
</comment>
<proteinExistence type="inferred from homology"/>
<dbReference type="Gene3D" id="3.40.1190.20">
    <property type="match status" value="1"/>
</dbReference>
<evidence type="ECO:0000256" key="5">
    <source>
        <dbReference type="ARBA" id="ARBA00022840"/>
    </source>
</evidence>
<dbReference type="Proteomes" id="UP000632659">
    <property type="component" value="Unassembled WGS sequence"/>
</dbReference>
<evidence type="ECO:0000256" key="2">
    <source>
        <dbReference type="ARBA" id="ARBA00022679"/>
    </source>
</evidence>
<evidence type="ECO:0000313" key="8">
    <source>
        <dbReference type="Proteomes" id="UP000632659"/>
    </source>
</evidence>
<dbReference type="Pfam" id="PF00294">
    <property type="entry name" value="PfkB"/>
    <property type="match status" value="1"/>
</dbReference>
<dbReference type="AlphaFoldDB" id="A0A8J6P148"/>
<dbReference type="InterPro" id="IPR050306">
    <property type="entry name" value="PfkB_Carbo_kinase"/>
</dbReference>
<keyword evidence="4 7" id="KW-0418">Kinase</keyword>
<dbReference type="PANTHER" id="PTHR43085">
    <property type="entry name" value="HEXOKINASE FAMILY MEMBER"/>
    <property type="match status" value="1"/>
</dbReference>
<organism evidence="7 8">
    <name type="scientific">Massiliimalia timonensis</name>
    <dbReference type="NCBI Taxonomy" id="1987501"/>
    <lineage>
        <taxon>Bacteria</taxon>
        <taxon>Bacillati</taxon>
        <taxon>Bacillota</taxon>
        <taxon>Clostridia</taxon>
        <taxon>Eubacteriales</taxon>
        <taxon>Oscillospiraceae</taxon>
        <taxon>Massiliimalia</taxon>
    </lineage>
</organism>
<dbReference type="InterPro" id="IPR011611">
    <property type="entry name" value="PfkB_dom"/>
</dbReference>
<dbReference type="SUPFAM" id="SSF53613">
    <property type="entry name" value="Ribokinase-like"/>
    <property type="match status" value="1"/>
</dbReference>
<accession>A0A8J6P148</accession>
<evidence type="ECO:0000256" key="1">
    <source>
        <dbReference type="ARBA" id="ARBA00010688"/>
    </source>
</evidence>
<evidence type="ECO:0000256" key="4">
    <source>
        <dbReference type="ARBA" id="ARBA00022777"/>
    </source>
</evidence>
<gene>
    <name evidence="7" type="ORF">H8702_07365</name>
</gene>
<dbReference type="OrthoDB" id="9813569at2"/>
<dbReference type="CDD" id="cd01167">
    <property type="entry name" value="bac_FRK"/>
    <property type="match status" value="1"/>
</dbReference>
<dbReference type="GO" id="GO:0016301">
    <property type="term" value="F:kinase activity"/>
    <property type="evidence" value="ECO:0007669"/>
    <property type="project" value="UniProtKB-KW"/>
</dbReference>
<keyword evidence="3" id="KW-0547">Nucleotide-binding</keyword>